<reference evidence="5 6" key="1">
    <citation type="submission" date="2020-08" db="EMBL/GenBank/DDBJ databases">
        <title>Sequencing the genomes of 1000 actinobacteria strains.</title>
        <authorList>
            <person name="Klenk H.-P."/>
        </authorList>
    </citation>
    <scope>NUCLEOTIDE SEQUENCE [LARGE SCALE GENOMIC DNA]</scope>
    <source>
        <strain evidence="5 6">DSM 43023</strain>
    </source>
</reference>
<dbReference type="GO" id="GO:0019569">
    <property type="term" value="P:L-arabinose catabolic process to D-xylulose 5-phosphate"/>
    <property type="evidence" value="ECO:0007669"/>
    <property type="project" value="TreeGrafter"/>
</dbReference>
<dbReference type="InterPro" id="IPR055389">
    <property type="entry name" value="AraA_N"/>
</dbReference>
<gene>
    <name evidence="5" type="ORF">FHR32_006858</name>
</gene>
<feature type="domain" description="L-arabinose isomerase N-terminal" evidence="3">
    <location>
        <begin position="2"/>
        <end position="164"/>
    </location>
</feature>
<evidence type="ECO:0000256" key="1">
    <source>
        <dbReference type="ARBA" id="ARBA00023235"/>
    </source>
</evidence>
<evidence type="ECO:0000259" key="4">
    <source>
        <dbReference type="Pfam" id="PF24856"/>
    </source>
</evidence>
<proteinExistence type="predicted"/>
<evidence type="ECO:0000313" key="5">
    <source>
        <dbReference type="EMBL" id="MBB4942472.1"/>
    </source>
</evidence>
<sequence length="208" mass="22613">MKVWFLTGSQGLYGEDTLRQVAEQSRRIATALGGALPFEVEWKPVLTDAAAIRRICLEANASDECVGLVAWMHTFSPAKMWIAGLDALRKPLLHLHTQANLDLPWSSIDMDFMNLNQAAHGDREFGYIQARLGVPRKTVAGHVSDPSVVARIGAWARAAAGRAEVGSLKLARFGDNMRDVAVTEGDKWPTATASAARATGRPRCCCAR</sequence>
<evidence type="ECO:0000313" key="6">
    <source>
        <dbReference type="Proteomes" id="UP000534286"/>
    </source>
</evidence>
<dbReference type="GO" id="GO:0005829">
    <property type="term" value="C:cytosol"/>
    <property type="evidence" value="ECO:0007669"/>
    <property type="project" value="TreeGrafter"/>
</dbReference>
<evidence type="ECO:0000259" key="3">
    <source>
        <dbReference type="Pfam" id="PF02610"/>
    </source>
</evidence>
<dbReference type="InterPro" id="IPR003762">
    <property type="entry name" value="Lara_isomerase"/>
</dbReference>
<accession>A0A7W7S2W8</accession>
<dbReference type="GO" id="GO:0008733">
    <property type="term" value="F:L-arabinose isomerase activity"/>
    <property type="evidence" value="ECO:0007669"/>
    <property type="project" value="InterPro"/>
</dbReference>
<dbReference type="AlphaFoldDB" id="A0A7W7S2W8"/>
<dbReference type="EMBL" id="JACHJU010000003">
    <property type="protein sequence ID" value="MBB4942472.1"/>
    <property type="molecule type" value="Genomic_DNA"/>
</dbReference>
<keyword evidence="2" id="KW-0119">Carbohydrate metabolism</keyword>
<dbReference type="Pfam" id="PF02610">
    <property type="entry name" value="AraA_N"/>
    <property type="match status" value="1"/>
</dbReference>
<dbReference type="InterPro" id="IPR055390">
    <property type="entry name" value="AraA_central"/>
</dbReference>
<dbReference type="PANTHER" id="PTHR38464">
    <property type="entry name" value="L-ARABINOSE ISOMERASE"/>
    <property type="match status" value="1"/>
</dbReference>
<name>A0A7W7S2W8_9ACTN</name>
<keyword evidence="6" id="KW-1185">Reference proteome</keyword>
<dbReference type="InterPro" id="IPR038583">
    <property type="entry name" value="AraA_N_sf"/>
</dbReference>
<comment type="caution">
    <text evidence="5">The sequence shown here is derived from an EMBL/GenBank/DDBJ whole genome shotgun (WGS) entry which is preliminary data.</text>
</comment>
<dbReference type="PANTHER" id="PTHR38464:SF1">
    <property type="entry name" value="L-ARABINOSE ISOMERASE"/>
    <property type="match status" value="1"/>
</dbReference>
<dbReference type="SUPFAM" id="SSF53743">
    <property type="entry name" value="FucI/AraA N-terminal and middle domains"/>
    <property type="match status" value="1"/>
</dbReference>
<keyword evidence="1 5" id="KW-0413">Isomerase</keyword>
<dbReference type="Gene3D" id="3.40.50.10940">
    <property type="match status" value="1"/>
</dbReference>
<protein>
    <submittedName>
        <fullName evidence="5">L-arabinose isomerase</fullName>
    </submittedName>
</protein>
<organism evidence="5 6">
    <name type="scientific">Streptosporangium album</name>
    <dbReference type="NCBI Taxonomy" id="47479"/>
    <lineage>
        <taxon>Bacteria</taxon>
        <taxon>Bacillati</taxon>
        <taxon>Actinomycetota</taxon>
        <taxon>Actinomycetes</taxon>
        <taxon>Streptosporangiales</taxon>
        <taxon>Streptosporangiaceae</taxon>
        <taxon>Streptosporangium</taxon>
    </lineage>
</organism>
<dbReference type="Pfam" id="PF24856">
    <property type="entry name" value="AraA_central"/>
    <property type="match status" value="1"/>
</dbReference>
<dbReference type="InterPro" id="IPR009015">
    <property type="entry name" value="Fucose_isomerase_N/cen_sf"/>
</dbReference>
<evidence type="ECO:0000256" key="2">
    <source>
        <dbReference type="ARBA" id="ARBA00023277"/>
    </source>
</evidence>
<feature type="domain" description="L-arabinose isomerase central" evidence="4">
    <location>
        <begin position="169"/>
        <end position="188"/>
    </location>
</feature>
<dbReference type="RefSeq" id="WP_246468084.1">
    <property type="nucleotide sequence ID" value="NZ_BAABEK010000012.1"/>
</dbReference>
<dbReference type="Proteomes" id="UP000534286">
    <property type="component" value="Unassembled WGS sequence"/>
</dbReference>